<gene>
    <name evidence="8" type="ORF">Ssi02_31420</name>
</gene>
<reference evidence="8" key="1">
    <citation type="submission" date="2021-01" db="EMBL/GenBank/DDBJ databases">
        <title>Whole genome shotgun sequence of Sinosporangium siamense NBRC 109515.</title>
        <authorList>
            <person name="Komaki H."/>
            <person name="Tamura T."/>
        </authorList>
    </citation>
    <scope>NUCLEOTIDE SEQUENCE</scope>
    <source>
        <strain evidence="8">NBRC 109515</strain>
    </source>
</reference>
<sequence length="543" mass="60630">MVDERHDVVVIGAGFAGLYATHMLRQKGFTSVTLERGSDVGGTWYWNRYPGARCDIESLFYTYSWCEELNEEWNWSERYPAQAELLSYARAVADRYGLWDNIRLDTEVVSAVYQPDKAEWVTRTSSGSVIRSKYLVAATGCLSAARPVEWPGMQHFDGKVVRTSDWPEDGVDVSGMNVAVVGTGSSGIQVIPELARSASRLTVLQRTPNFSMPARNRPLLPAEVAAFRVESARIRESAKHHPSGYDTNVTGLNLVDQRPEDVQKELTRRWESGGSALVWAYADVLVDKRANEIAAKFIRDKIRAIVDDPAVADRLTPWDHALGTKRPCVDTNYYQTFNRPNVEVVDLRQEPISGFGARSVELAGRSIDLDVLVLATGFQAFTGSLDRMQIVGADRISLREKWEDGPKTFLGVAVSGFPNFFMITGPGSPSVFSNMMVSIEQHVEWIVDMIESLRDEGASAVMVSEEEEAKWVAHVDAVASQTLFAQHDSWYVRYGRSGNRVFMPYLGGVGEFRRLSDEVAGRGYKEFIRLRAPESISDLSVRS</sequence>
<dbReference type="RefSeq" id="WP_239128931.1">
    <property type="nucleotide sequence ID" value="NZ_BOOW01000019.1"/>
</dbReference>
<organism evidence="8 9">
    <name type="scientific">Sinosporangium siamense</name>
    <dbReference type="NCBI Taxonomy" id="1367973"/>
    <lineage>
        <taxon>Bacteria</taxon>
        <taxon>Bacillati</taxon>
        <taxon>Actinomycetota</taxon>
        <taxon>Actinomycetes</taxon>
        <taxon>Streptosporangiales</taxon>
        <taxon>Streptosporangiaceae</taxon>
        <taxon>Sinosporangium</taxon>
    </lineage>
</organism>
<keyword evidence="4" id="KW-0274">FAD</keyword>
<evidence type="ECO:0000256" key="1">
    <source>
        <dbReference type="ARBA" id="ARBA00001974"/>
    </source>
</evidence>
<keyword evidence="5" id="KW-0521">NADP</keyword>
<comment type="caution">
    <text evidence="8">The sequence shown here is derived from an EMBL/GenBank/DDBJ whole genome shotgun (WGS) entry which is preliminary data.</text>
</comment>
<dbReference type="Pfam" id="PF13738">
    <property type="entry name" value="Pyr_redox_3"/>
    <property type="match status" value="1"/>
</dbReference>
<dbReference type="PANTHER" id="PTHR43098:SF3">
    <property type="entry name" value="L-ORNITHINE N(5)-MONOOXYGENASE-RELATED"/>
    <property type="match status" value="1"/>
</dbReference>
<keyword evidence="9" id="KW-1185">Reference proteome</keyword>
<dbReference type="Proteomes" id="UP000606172">
    <property type="component" value="Unassembled WGS sequence"/>
</dbReference>
<keyword evidence="7 8" id="KW-0503">Monooxygenase</keyword>
<protein>
    <submittedName>
        <fullName evidence="8">Cyclohexanone monooxygenase</fullName>
    </submittedName>
</protein>
<dbReference type="GO" id="GO:0016709">
    <property type="term" value="F:oxidoreductase activity, acting on paired donors, with incorporation or reduction of molecular oxygen, NAD(P)H as one donor, and incorporation of one atom of oxygen"/>
    <property type="evidence" value="ECO:0007669"/>
    <property type="project" value="UniProtKB-ARBA"/>
</dbReference>
<name>A0A919V7B4_9ACTN</name>
<comment type="similarity">
    <text evidence="2">Belongs to the FAD-binding monooxygenase family.</text>
</comment>
<dbReference type="PRINTS" id="PR00411">
    <property type="entry name" value="PNDRDTASEI"/>
</dbReference>
<keyword evidence="6" id="KW-0560">Oxidoreductase</keyword>
<dbReference type="EMBL" id="BOOW01000019">
    <property type="protein sequence ID" value="GII92911.1"/>
    <property type="molecule type" value="Genomic_DNA"/>
</dbReference>
<dbReference type="InterPro" id="IPR050775">
    <property type="entry name" value="FAD-binding_Monooxygenases"/>
</dbReference>
<dbReference type="PANTHER" id="PTHR43098">
    <property type="entry name" value="L-ORNITHINE N(5)-MONOOXYGENASE-RELATED"/>
    <property type="match status" value="1"/>
</dbReference>
<keyword evidence="3" id="KW-0285">Flavoprotein</keyword>
<accession>A0A919V7B4</accession>
<evidence type="ECO:0000256" key="5">
    <source>
        <dbReference type="ARBA" id="ARBA00022857"/>
    </source>
</evidence>
<evidence type="ECO:0000256" key="3">
    <source>
        <dbReference type="ARBA" id="ARBA00022630"/>
    </source>
</evidence>
<dbReference type="Gene3D" id="3.50.50.60">
    <property type="entry name" value="FAD/NAD(P)-binding domain"/>
    <property type="match status" value="2"/>
</dbReference>
<dbReference type="SUPFAM" id="SSF51905">
    <property type="entry name" value="FAD/NAD(P)-binding domain"/>
    <property type="match status" value="2"/>
</dbReference>
<dbReference type="AlphaFoldDB" id="A0A919V7B4"/>
<evidence type="ECO:0000256" key="7">
    <source>
        <dbReference type="ARBA" id="ARBA00023033"/>
    </source>
</evidence>
<evidence type="ECO:0000256" key="4">
    <source>
        <dbReference type="ARBA" id="ARBA00022827"/>
    </source>
</evidence>
<comment type="cofactor">
    <cofactor evidence="1">
        <name>FAD</name>
        <dbReference type="ChEBI" id="CHEBI:57692"/>
    </cofactor>
</comment>
<proteinExistence type="inferred from homology"/>
<evidence type="ECO:0000313" key="8">
    <source>
        <dbReference type="EMBL" id="GII92911.1"/>
    </source>
</evidence>
<evidence type="ECO:0000256" key="6">
    <source>
        <dbReference type="ARBA" id="ARBA00023002"/>
    </source>
</evidence>
<evidence type="ECO:0000256" key="2">
    <source>
        <dbReference type="ARBA" id="ARBA00010139"/>
    </source>
</evidence>
<evidence type="ECO:0000313" key="9">
    <source>
        <dbReference type="Proteomes" id="UP000606172"/>
    </source>
</evidence>
<dbReference type="InterPro" id="IPR036188">
    <property type="entry name" value="FAD/NAD-bd_sf"/>
</dbReference>